<dbReference type="GO" id="GO:0016787">
    <property type="term" value="F:hydrolase activity"/>
    <property type="evidence" value="ECO:0007669"/>
    <property type="project" value="UniProtKB-KW"/>
</dbReference>
<dbReference type="AlphaFoldDB" id="A0A966DUG0"/>
<protein>
    <submittedName>
        <fullName evidence="4">Serine hydrolase</fullName>
    </submittedName>
</protein>
<keyword evidence="1" id="KW-0732">Signal</keyword>
<dbReference type="PANTHER" id="PTHR46825">
    <property type="entry name" value="D-ALANYL-D-ALANINE-CARBOXYPEPTIDASE/ENDOPEPTIDASE AMPH"/>
    <property type="match status" value="1"/>
</dbReference>
<sequence>MKYHFTYLLFSFLFPVFGMAQSAKQIAAFDQYVQKGVTDWEVPGLAIIVVKDNKVVFKKGYGVLEKGKAGMVDTQTMFGIASTTKAMTAACAGILVDEGKLHWEDKVTDYLPDFQLYDPYATRELTVRDLFLHDSGVGNTDYLWGMMDIKSDEMLRKLRLVKPQYSFRSGFVYQNMFYLAAGKVIEKASGMPWETFIKTQIFEPLHMTRTVASIKDTKGLDNLTSAHMKIDSVIKKVPLDATDQIGPAGGVWSCVDDMGRWLQCMLDSTKYGDNKRLLKADTWAYLLAPHTLVTEEEFYPTAQLTHPHWETYGMGWFQQDYKGQMVNFHTGSLSGLIAINGMLVDKKMGVYLLANLDHAELRHALMFRAFDTFALGGETDWSADFLKLYKGIQEKQDKVEKETIAKRVMGTKPSLPLSDYASKYTDPLYGEVNVKVDKDSLVVDINHILTATVTHWHYDTFVGNYSNIAYGKGGVSFTLDPISGNVSTINIDGFTLNKVN</sequence>
<name>A0A966DUG0_9SPHI</name>
<reference evidence="4" key="1">
    <citation type="submission" date="2020-01" db="EMBL/GenBank/DDBJ databases">
        <authorList>
            <person name="Seo Y.L."/>
        </authorList>
    </citation>
    <scope>NUCLEOTIDE SEQUENCE</scope>
    <source>
        <strain evidence="4">R11</strain>
    </source>
</reference>
<dbReference type="RefSeq" id="WP_166585568.1">
    <property type="nucleotide sequence ID" value="NZ_WWEO01000041.1"/>
</dbReference>
<dbReference type="Gene3D" id="3.40.710.10">
    <property type="entry name" value="DD-peptidase/beta-lactamase superfamily"/>
    <property type="match status" value="1"/>
</dbReference>
<evidence type="ECO:0000256" key="1">
    <source>
        <dbReference type="SAM" id="SignalP"/>
    </source>
</evidence>
<dbReference type="InterPro" id="IPR050491">
    <property type="entry name" value="AmpC-like"/>
</dbReference>
<evidence type="ECO:0000313" key="4">
    <source>
        <dbReference type="EMBL" id="NCD69609.1"/>
    </source>
</evidence>
<dbReference type="EMBL" id="WWEO01000041">
    <property type="protein sequence ID" value="NCD69609.1"/>
    <property type="molecule type" value="Genomic_DNA"/>
</dbReference>
<dbReference type="Gene3D" id="2.40.128.600">
    <property type="match status" value="1"/>
</dbReference>
<keyword evidence="5" id="KW-1185">Reference proteome</keyword>
<gene>
    <name evidence="4" type="ORF">GSY63_09600</name>
</gene>
<feature type="chain" id="PRO_5037723484" evidence="1">
    <location>
        <begin position="21"/>
        <end position="500"/>
    </location>
</feature>
<reference evidence="4" key="2">
    <citation type="submission" date="2020-10" db="EMBL/GenBank/DDBJ databases">
        <title>Mucilaginibacter sp. nov., isolated from soil.</title>
        <authorList>
            <person name="Jeon C.O."/>
        </authorList>
    </citation>
    <scope>NUCLEOTIDE SEQUENCE</scope>
    <source>
        <strain evidence="4">R11</strain>
    </source>
</reference>
<dbReference type="InterPro" id="IPR001466">
    <property type="entry name" value="Beta-lactam-related"/>
</dbReference>
<comment type="caution">
    <text evidence="4">The sequence shown here is derived from an EMBL/GenBank/DDBJ whole genome shotgun (WGS) entry which is preliminary data.</text>
</comment>
<dbReference type="SUPFAM" id="SSF56601">
    <property type="entry name" value="beta-lactamase/transpeptidase-like"/>
    <property type="match status" value="1"/>
</dbReference>
<accession>A0A966DUG0</accession>
<dbReference type="Pfam" id="PF11954">
    <property type="entry name" value="DUF3471"/>
    <property type="match status" value="1"/>
</dbReference>
<evidence type="ECO:0000313" key="5">
    <source>
        <dbReference type="Proteomes" id="UP000638732"/>
    </source>
</evidence>
<feature type="domain" description="Peptidase S12 Pab87-related C-terminal" evidence="3">
    <location>
        <begin position="407"/>
        <end position="492"/>
    </location>
</feature>
<dbReference type="Pfam" id="PF00144">
    <property type="entry name" value="Beta-lactamase"/>
    <property type="match status" value="1"/>
</dbReference>
<feature type="signal peptide" evidence="1">
    <location>
        <begin position="1"/>
        <end position="20"/>
    </location>
</feature>
<dbReference type="InterPro" id="IPR021860">
    <property type="entry name" value="Peptidase_S12_Pab87-rel_C"/>
</dbReference>
<dbReference type="PANTHER" id="PTHR46825:SF15">
    <property type="entry name" value="BETA-LACTAMASE-RELATED DOMAIN-CONTAINING PROTEIN"/>
    <property type="match status" value="1"/>
</dbReference>
<organism evidence="4 5">
    <name type="scientific">Mucilaginibacter agri</name>
    <dbReference type="NCBI Taxonomy" id="2695265"/>
    <lineage>
        <taxon>Bacteria</taxon>
        <taxon>Pseudomonadati</taxon>
        <taxon>Bacteroidota</taxon>
        <taxon>Sphingobacteriia</taxon>
        <taxon>Sphingobacteriales</taxon>
        <taxon>Sphingobacteriaceae</taxon>
        <taxon>Mucilaginibacter</taxon>
    </lineage>
</organism>
<evidence type="ECO:0000259" key="3">
    <source>
        <dbReference type="Pfam" id="PF11954"/>
    </source>
</evidence>
<evidence type="ECO:0000259" key="2">
    <source>
        <dbReference type="Pfam" id="PF00144"/>
    </source>
</evidence>
<keyword evidence="4" id="KW-0378">Hydrolase</keyword>
<feature type="domain" description="Beta-lactamase-related" evidence="2">
    <location>
        <begin position="29"/>
        <end position="360"/>
    </location>
</feature>
<proteinExistence type="predicted"/>
<dbReference type="Proteomes" id="UP000638732">
    <property type="component" value="Unassembled WGS sequence"/>
</dbReference>
<dbReference type="InterPro" id="IPR012338">
    <property type="entry name" value="Beta-lactam/transpept-like"/>
</dbReference>